<dbReference type="PANTHER" id="PTHR43238:SF1">
    <property type="entry name" value="GDP-L-FUCOSE SYNTHASE"/>
    <property type="match status" value="1"/>
</dbReference>
<dbReference type="InterPro" id="IPR028614">
    <property type="entry name" value="GDP_fucose/colitose_synth"/>
</dbReference>
<feature type="binding site" evidence="5">
    <location>
        <position position="200"/>
    </location>
    <ligand>
        <name>substrate</name>
    </ligand>
</feature>
<comment type="function">
    <text evidence="5">Catalyzes the two-step NADP-dependent conversion of GDP-4-dehydro-6-deoxy-D-mannose to GDP-fucose, involving an epimerase and a reductase reaction.</text>
</comment>
<evidence type="ECO:0000313" key="7">
    <source>
        <dbReference type="EMBL" id="MFC3530138.1"/>
    </source>
</evidence>
<evidence type="ECO:0000313" key="8">
    <source>
        <dbReference type="Proteomes" id="UP001595721"/>
    </source>
</evidence>
<evidence type="ECO:0000256" key="4">
    <source>
        <dbReference type="ARBA" id="ARBA00023235"/>
    </source>
</evidence>
<dbReference type="Gene3D" id="3.40.50.720">
    <property type="entry name" value="NAD(P)-binding Rossmann-like Domain"/>
    <property type="match status" value="1"/>
</dbReference>
<dbReference type="RefSeq" id="WP_377746292.1">
    <property type="nucleotide sequence ID" value="NZ_JBHRXJ010000019.1"/>
</dbReference>
<dbReference type="PANTHER" id="PTHR43238">
    <property type="entry name" value="GDP-L-FUCOSE SYNTHASE"/>
    <property type="match status" value="1"/>
</dbReference>
<dbReference type="InterPro" id="IPR036291">
    <property type="entry name" value="NAD(P)-bd_dom_sf"/>
</dbReference>
<feature type="site" description="Important for catalytic activity" evidence="5">
    <location>
        <position position="104"/>
    </location>
</feature>
<feature type="domain" description="NAD-dependent epimerase/dehydratase" evidence="6">
    <location>
        <begin position="5"/>
        <end position="236"/>
    </location>
</feature>
<keyword evidence="8" id="KW-1185">Reference proteome</keyword>
<gene>
    <name evidence="5" type="primary">fcl</name>
    <name evidence="7" type="ORF">ACFOMH_18370</name>
</gene>
<dbReference type="EC" id="1.1.1.271" evidence="5"/>
<dbReference type="Proteomes" id="UP001595721">
    <property type="component" value="Unassembled WGS sequence"/>
</dbReference>
<evidence type="ECO:0000256" key="5">
    <source>
        <dbReference type="HAMAP-Rule" id="MF_00956"/>
    </source>
</evidence>
<feature type="binding site" evidence="5">
    <location>
        <begin position="102"/>
        <end position="105"/>
    </location>
    <ligand>
        <name>NADP(+)</name>
        <dbReference type="ChEBI" id="CHEBI:58349"/>
    </ligand>
</feature>
<keyword evidence="5" id="KW-0511">Multifunctional enzyme</keyword>
<proteinExistence type="inferred from homology"/>
<evidence type="ECO:0000256" key="2">
    <source>
        <dbReference type="ARBA" id="ARBA00022857"/>
    </source>
</evidence>
<comment type="similarity">
    <text evidence="1 5">Belongs to the NAD(P)-dependent epimerase/dehydratase family. Fucose synthase subfamily.</text>
</comment>
<accession>A0ABV7R7Z4</accession>
<protein>
    <recommendedName>
        <fullName evidence="5">GDP-L-fucose synthase</fullName>
        <ecNumber evidence="5">1.1.1.271</ecNumber>
    </recommendedName>
    <alternativeName>
        <fullName evidence="5">GDP-4-keto-6-deoxy-D-mannose-3,5-epimerase-4-reductase</fullName>
    </alternativeName>
</protein>
<feature type="binding site" evidence="5">
    <location>
        <position position="185"/>
    </location>
    <ligand>
        <name>substrate</name>
    </ligand>
</feature>
<feature type="active site" description="Proton donor/acceptor" evidence="5">
    <location>
        <position position="133"/>
    </location>
</feature>
<comment type="pathway">
    <text evidence="5">Nucleotide-sugar biosynthesis; GDP-L-fucose biosynthesis via de novo pathway; GDP-L-fucose from GDP-alpha-D-mannose: step 2/2.</text>
</comment>
<name>A0ABV7R7Z4_9RHOB</name>
<comment type="caution">
    <text evidence="7">The sequence shown here is derived from an EMBL/GenBank/DDBJ whole genome shotgun (WGS) entry which is preliminary data.</text>
</comment>
<dbReference type="HAMAP" id="MF_00956">
    <property type="entry name" value="GDP_fucose_synth"/>
    <property type="match status" value="1"/>
</dbReference>
<reference evidence="8" key="1">
    <citation type="journal article" date="2019" name="Int. J. Syst. Evol. Microbiol.">
        <title>The Global Catalogue of Microorganisms (GCM) 10K type strain sequencing project: providing services to taxonomists for standard genome sequencing and annotation.</title>
        <authorList>
            <consortium name="The Broad Institute Genomics Platform"/>
            <consortium name="The Broad Institute Genome Sequencing Center for Infectious Disease"/>
            <person name="Wu L."/>
            <person name="Ma J."/>
        </authorList>
    </citation>
    <scope>NUCLEOTIDE SEQUENCE [LARGE SCALE GENOMIC DNA]</scope>
    <source>
        <strain evidence="8">KCTC 42899</strain>
    </source>
</reference>
<comment type="caution">
    <text evidence="5">Lacks conserved residue(s) required for the propagation of feature annotation.</text>
</comment>
<dbReference type="SUPFAM" id="SSF51735">
    <property type="entry name" value="NAD(P)-binding Rossmann-fold domains"/>
    <property type="match status" value="1"/>
</dbReference>
<evidence type="ECO:0000259" key="6">
    <source>
        <dbReference type="Pfam" id="PF01370"/>
    </source>
</evidence>
<dbReference type="Pfam" id="PF01370">
    <property type="entry name" value="Epimerase"/>
    <property type="match status" value="1"/>
</dbReference>
<evidence type="ECO:0000256" key="3">
    <source>
        <dbReference type="ARBA" id="ARBA00023002"/>
    </source>
</evidence>
<keyword evidence="3 5" id="KW-0560">Oxidoreductase</keyword>
<feature type="binding site" evidence="5">
    <location>
        <begin position="8"/>
        <end position="14"/>
    </location>
    <ligand>
        <name>NADP(+)</name>
        <dbReference type="ChEBI" id="CHEBI:58349"/>
    </ligand>
</feature>
<feature type="binding site" evidence="5">
    <location>
        <position position="137"/>
    </location>
    <ligand>
        <name>NADP(+)</name>
        <dbReference type="ChEBI" id="CHEBI:58349"/>
    </ligand>
</feature>
<dbReference type="EMBL" id="JBHRXJ010000019">
    <property type="protein sequence ID" value="MFC3530138.1"/>
    <property type="molecule type" value="Genomic_DNA"/>
</dbReference>
<sequence length="307" mass="33265">MARLFITGAGGMVGRNLRDHPGIAEWEVLAPSRAELDLMDTGALHAFLARHRPDAVVHAAGLVGGIQANLAEPVRYLAENARIGLNVIEAARAARVPVLINLASSCVYPAGLGHGLTEDRILTGALEPSNEGYALAKIMAMRLVEYAASQDPGLIWRTLIPCNLYGAHDKFDPGRSHLVPAIIDKLHRATTAGVDTVEIWGDGAARREFMYAPDLADAILRALKDPQAVPPVMNVGPGHDHSINDYYRIAAEVIGWQGRFLHDLTRPVGMRQKLMDVSRQTAWGWAPQTALRDGIAATYAHYLKVTG</sequence>
<feature type="binding site" evidence="5">
    <location>
        <begin position="161"/>
        <end position="164"/>
    </location>
    <ligand>
        <name>NADP(+)</name>
        <dbReference type="ChEBI" id="CHEBI:58349"/>
    </ligand>
</feature>
<organism evidence="7 8">
    <name type="scientific">Paracoccus mangrovi</name>
    <dbReference type="NCBI Taxonomy" id="1715645"/>
    <lineage>
        <taxon>Bacteria</taxon>
        <taxon>Pseudomonadati</taxon>
        <taxon>Pseudomonadota</taxon>
        <taxon>Alphaproteobacteria</taxon>
        <taxon>Rhodobacterales</taxon>
        <taxon>Paracoccaceae</taxon>
        <taxon>Paracoccus</taxon>
    </lineage>
</organism>
<keyword evidence="2 5" id="KW-0521">NADP</keyword>
<feature type="binding site" evidence="5">
    <location>
        <position position="207"/>
    </location>
    <ligand>
        <name>substrate</name>
    </ligand>
</feature>
<evidence type="ECO:0000256" key="1">
    <source>
        <dbReference type="ARBA" id="ARBA00005959"/>
    </source>
</evidence>
<feature type="site" description="Important for catalytic activity" evidence="5">
    <location>
        <position position="106"/>
    </location>
</feature>
<dbReference type="Gene3D" id="3.90.25.10">
    <property type="entry name" value="UDP-galactose 4-epimerase, domain 1"/>
    <property type="match status" value="1"/>
</dbReference>
<dbReference type="InterPro" id="IPR001509">
    <property type="entry name" value="Epimerase_deHydtase"/>
</dbReference>
<feature type="binding site" evidence="5">
    <location>
        <position position="177"/>
    </location>
    <ligand>
        <name>NADP(+)</name>
        <dbReference type="ChEBI" id="CHEBI:58349"/>
    </ligand>
</feature>
<comment type="catalytic activity">
    <reaction evidence="5">
        <text>GDP-beta-L-fucose + NADP(+) = GDP-4-dehydro-alpha-D-rhamnose + NADPH + H(+)</text>
        <dbReference type="Rhea" id="RHEA:18885"/>
        <dbReference type="ChEBI" id="CHEBI:15378"/>
        <dbReference type="ChEBI" id="CHEBI:57273"/>
        <dbReference type="ChEBI" id="CHEBI:57783"/>
        <dbReference type="ChEBI" id="CHEBI:57964"/>
        <dbReference type="ChEBI" id="CHEBI:58349"/>
        <dbReference type="EC" id="1.1.1.271"/>
    </reaction>
</comment>
<keyword evidence="4 5" id="KW-0413">Isomerase</keyword>